<reference evidence="2 3" key="1">
    <citation type="submission" date="2018-04" db="EMBL/GenBank/DDBJ databases">
        <authorList>
            <person name="Vogel A."/>
        </authorList>
    </citation>
    <scope>NUCLEOTIDE SEQUENCE [LARGE SCALE GENOMIC DNA]</scope>
</reference>
<sequence length="345" mass="40148">MTTKPIKTNNRRIIIRKHPANSRKRDKLVQQHRAYCYIPVTGGARLRVLWSATLKDMNTTDEFSVILKTNPSLDQRVCNMPTTSQVAAIWVEEDANGVSENRHIRVYAKGGRSQTIQYYYSCYDPLQYPLLFPYGEMGWHEGIEKVCRNLSTVTNKASININITSTNIGSLTDLIEAEEDQFNNGQEKKNTVSCREYYAYKLQMRPNNESFLLHTGRLLQQFVVDMYVKLETQRLDYFRNKKKNKRTSTLNDVVESIEMGLEFGEELGKRVVLPSVKYLYKYIYKGHDRIGFNMQQPENEVIDEITNFQKGRWVSPPEAMWRIYGFTMSEIKPAVIHLSVHLPNH</sequence>
<accession>A0A484M2D1</accession>
<gene>
    <name evidence="2" type="ORF">CCAM_LOCUS23934</name>
</gene>
<protein>
    <recommendedName>
        <fullName evidence="1">Helitron helicase-like domain-containing protein</fullName>
    </recommendedName>
</protein>
<name>A0A484M2D1_9ASTE</name>
<organism evidence="2 3">
    <name type="scientific">Cuscuta campestris</name>
    <dbReference type="NCBI Taxonomy" id="132261"/>
    <lineage>
        <taxon>Eukaryota</taxon>
        <taxon>Viridiplantae</taxon>
        <taxon>Streptophyta</taxon>
        <taxon>Embryophyta</taxon>
        <taxon>Tracheophyta</taxon>
        <taxon>Spermatophyta</taxon>
        <taxon>Magnoliopsida</taxon>
        <taxon>eudicotyledons</taxon>
        <taxon>Gunneridae</taxon>
        <taxon>Pentapetalae</taxon>
        <taxon>asterids</taxon>
        <taxon>lamiids</taxon>
        <taxon>Solanales</taxon>
        <taxon>Convolvulaceae</taxon>
        <taxon>Cuscuteae</taxon>
        <taxon>Cuscuta</taxon>
        <taxon>Cuscuta subgen. Grammica</taxon>
        <taxon>Cuscuta sect. Cleistogrammica</taxon>
    </lineage>
</organism>
<proteinExistence type="predicted"/>
<dbReference type="Proteomes" id="UP000595140">
    <property type="component" value="Unassembled WGS sequence"/>
</dbReference>
<dbReference type="InterPro" id="IPR025476">
    <property type="entry name" value="Helitron_helicase-like"/>
</dbReference>
<dbReference type="OrthoDB" id="1639296at2759"/>
<keyword evidence="3" id="KW-1185">Reference proteome</keyword>
<dbReference type="PANTHER" id="PTHR45786:SF75">
    <property type="entry name" value="ATP-DEPENDENT DNA HELICASE"/>
    <property type="match status" value="1"/>
</dbReference>
<dbReference type="Pfam" id="PF14214">
    <property type="entry name" value="Helitron_like_N"/>
    <property type="match status" value="1"/>
</dbReference>
<feature type="domain" description="Helitron helicase-like" evidence="1">
    <location>
        <begin position="197"/>
        <end position="275"/>
    </location>
</feature>
<evidence type="ECO:0000259" key="1">
    <source>
        <dbReference type="Pfam" id="PF14214"/>
    </source>
</evidence>
<evidence type="ECO:0000313" key="2">
    <source>
        <dbReference type="EMBL" id="VFQ82158.1"/>
    </source>
</evidence>
<dbReference type="PANTHER" id="PTHR45786">
    <property type="entry name" value="DNA BINDING PROTEIN-LIKE"/>
    <property type="match status" value="1"/>
</dbReference>
<dbReference type="AlphaFoldDB" id="A0A484M2D1"/>
<evidence type="ECO:0000313" key="3">
    <source>
        <dbReference type="Proteomes" id="UP000595140"/>
    </source>
</evidence>
<dbReference type="EMBL" id="OOIL02002333">
    <property type="protein sequence ID" value="VFQ82158.1"/>
    <property type="molecule type" value="Genomic_DNA"/>
</dbReference>